<keyword evidence="3" id="KW-1185">Reference proteome</keyword>
<dbReference type="Proteomes" id="UP000218675">
    <property type="component" value="Unassembled WGS sequence"/>
</dbReference>
<dbReference type="Gene3D" id="1.10.10.10">
    <property type="entry name" value="Winged helix-like DNA-binding domain superfamily/Winged helix DNA-binding domain"/>
    <property type="match status" value="1"/>
</dbReference>
<dbReference type="SUPFAM" id="SSF55785">
    <property type="entry name" value="PYP-like sensor domain (PAS domain)"/>
    <property type="match status" value="1"/>
</dbReference>
<protein>
    <recommendedName>
        <fullName evidence="1">HTH luxR-type domain-containing protein</fullName>
    </recommendedName>
</protein>
<evidence type="ECO:0000313" key="2">
    <source>
        <dbReference type="EMBL" id="PAU73705.1"/>
    </source>
</evidence>
<dbReference type="RefSeq" id="WP_095602740.1">
    <property type="nucleotide sequence ID" value="NZ_NSKA01000001.1"/>
</dbReference>
<reference evidence="2 3" key="1">
    <citation type="submission" date="2017-08" db="EMBL/GenBank/DDBJ databases">
        <title>Halomonas binhaiensis sp. nov., isolated from saline alkaline soil.</title>
        <authorList>
            <person name="Wang D."/>
            <person name="Zhang G."/>
        </authorList>
    </citation>
    <scope>NUCLEOTIDE SEQUENCE [LARGE SCALE GENOMIC DNA]</scope>
    <source>
        <strain evidence="2 3">WN018</strain>
    </source>
</reference>
<proteinExistence type="predicted"/>
<comment type="caution">
    <text evidence="2">The sequence shown here is derived from an EMBL/GenBank/DDBJ whole genome shotgun (WGS) entry which is preliminary data.</text>
</comment>
<dbReference type="SMART" id="SM00421">
    <property type="entry name" value="HTH_LUXR"/>
    <property type="match status" value="1"/>
</dbReference>
<dbReference type="InterPro" id="IPR036388">
    <property type="entry name" value="WH-like_DNA-bd_sf"/>
</dbReference>
<dbReference type="InterPro" id="IPR016032">
    <property type="entry name" value="Sig_transdc_resp-reg_C-effctor"/>
</dbReference>
<name>A0ABX4HN91_9GAMM</name>
<accession>A0ABX4HN91</accession>
<dbReference type="EMBL" id="NSKA01000001">
    <property type="protein sequence ID" value="PAU73705.1"/>
    <property type="molecule type" value="Genomic_DNA"/>
</dbReference>
<dbReference type="InterPro" id="IPR000792">
    <property type="entry name" value="Tscrpt_reg_LuxR_C"/>
</dbReference>
<dbReference type="SUPFAM" id="SSF46894">
    <property type="entry name" value="C-terminal effector domain of the bipartite response regulators"/>
    <property type="match status" value="1"/>
</dbReference>
<sequence length="373" mass="42329">MYNKEKTISTLLHTLYDSVIYPEGWDIFLQQLGHLFDSPSAALRITDRENPVVYRSYTIGLEQGLNYEHEAVVFDPFRTSLASGPLGKVHISTDIISDRAFEHSEHYQLFFRPNGNFYAMGTQFERDGSSAMHIGIHRPREKGMFTRQEQEQLEDLSGHLRRVAQLTKLTSQVQEALAQAQNAFNHLPFGVWMLDANLRCHWSNRVAEDVLSTHCFGIQQRNGRLIFDEEKLGSALVQASRKLNKGESRCESIQLNRAGASLVLFCNREGNPSLYWKVASSATVIAFLLDPQIAIPLDHARLKNLYSLSVAELRLVDLLIRGLDINEASAYLNVTVHTTRSQLKSVMRKTDVTRQADLIRTLLLSVGIVNRFE</sequence>
<dbReference type="InterPro" id="IPR035965">
    <property type="entry name" value="PAS-like_dom_sf"/>
</dbReference>
<organism evidence="2 3">
    <name type="scientific">Vreelandella alkaliphila</name>
    <dbReference type="NCBI Taxonomy" id="272774"/>
    <lineage>
        <taxon>Bacteria</taxon>
        <taxon>Pseudomonadati</taxon>
        <taxon>Pseudomonadota</taxon>
        <taxon>Gammaproteobacteria</taxon>
        <taxon>Oceanospirillales</taxon>
        <taxon>Halomonadaceae</taxon>
        <taxon>Vreelandella</taxon>
    </lineage>
</organism>
<evidence type="ECO:0000313" key="3">
    <source>
        <dbReference type="Proteomes" id="UP000218675"/>
    </source>
</evidence>
<gene>
    <name evidence="2" type="ORF">CK497_03610</name>
</gene>
<feature type="domain" description="HTH luxR-type" evidence="1">
    <location>
        <begin position="305"/>
        <end position="362"/>
    </location>
</feature>
<evidence type="ECO:0000259" key="1">
    <source>
        <dbReference type="SMART" id="SM00421"/>
    </source>
</evidence>